<feature type="compositionally biased region" description="Polar residues" evidence="1">
    <location>
        <begin position="121"/>
        <end position="136"/>
    </location>
</feature>
<feature type="signal peptide" evidence="2">
    <location>
        <begin position="1"/>
        <end position="28"/>
    </location>
</feature>
<keyword evidence="2" id="KW-0732">Signal</keyword>
<gene>
    <name evidence="4" type="primary">LOC113095379</name>
</gene>
<dbReference type="RefSeq" id="XP_026116683.1">
    <property type="nucleotide sequence ID" value="XM_026260898.1"/>
</dbReference>
<dbReference type="Proteomes" id="UP000515129">
    <property type="component" value="Unplaced"/>
</dbReference>
<evidence type="ECO:0000313" key="4">
    <source>
        <dbReference type="RefSeq" id="XP_026116683.1"/>
    </source>
</evidence>
<protein>
    <submittedName>
        <fullName evidence="4">Uncharacterized protein LOC113095379 isoform X2</fullName>
    </submittedName>
</protein>
<accession>A0A6P6P6P3</accession>
<feature type="region of interest" description="Disordered" evidence="1">
    <location>
        <begin position="121"/>
        <end position="175"/>
    </location>
</feature>
<proteinExistence type="predicted"/>
<name>A0A6P6P6P3_CARAU</name>
<reference evidence="4" key="1">
    <citation type="submission" date="2025-08" db="UniProtKB">
        <authorList>
            <consortium name="RefSeq"/>
        </authorList>
    </citation>
    <scope>IDENTIFICATION</scope>
    <source>
        <strain evidence="4">Wakin</strain>
        <tissue evidence="4">Muscle</tissue>
    </source>
</reference>
<evidence type="ECO:0000256" key="1">
    <source>
        <dbReference type="SAM" id="MobiDB-lite"/>
    </source>
</evidence>
<dbReference type="GeneID" id="113095379"/>
<feature type="compositionally biased region" description="Low complexity" evidence="1">
    <location>
        <begin position="141"/>
        <end position="154"/>
    </location>
</feature>
<feature type="chain" id="PRO_5028305162" evidence="2">
    <location>
        <begin position="29"/>
        <end position="365"/>
    </location>
</feature>
<evidence type="ECO:0000256" key="2">
    <source>
        <dbReference type="SAM" id="SignalP"/>
    </source>
</evidence>
<keyword evidence="3" id="KW-1185">Reference proteome</keyword>
<sequence length="365" mass="40876">MIWRCVICCLFVALSLRALLSHINTVHSSSPDFHVICGIDGCAQEYRVYNSFYYHVKRRHSSHFISHKSRSSGSQNSAQAKGNNCRACASADIGIQVEERLFENFGIPLQPEFLPNEHVSSIPGNTNDEDNFNFTGGQAPDIADSASSVDGAASTPLTEPEQEAMHHEESDEPEVDKLRKHASAFVLTSRVKHCLSQRAVSDIISGVQQYQASLLDCLRSQITDVIHRQSGVTDQLMSEVLDIFNNFEDPFETVSTTYMQDSNIKKQFKVVEAEEIEISQTASFRRRGASQALTIRKICFYYIPLVRSLEQLLSHPMIVAMFDNGPNQMDLDGFVNDIIDGDILKSHPLFSVRPNALQLSCILMR</sequence>
<dbReference type="AlphaFoldDB" id="A0A6P6P6P3"/>
<organism evidence="3 4">
    <name type="scientific">Carassius auratus</name>
    <name type="common">Goldfish</name>
    <dbReference type="NCBI Taxonomy" id="7957"/>
    <lineage>
        <taxon>Eukaryota</taxon>
        <taxon>Metazoa</taxon>
        <taxon>Chordata</taxon>
        <taxon>Craniata</taxon>
        <taxon>Vertebrata</taxon>
        <taxon>Euteleostomi</taxon>
        <taxon>Actinopterygii</taxon>
        <taxon>Neopterygii</taxon>
        <taxon>Teleostei</taxon>
        <taxon>Ostariophysi</taxon>
        <taxon>Cypriniformes</taxon>
        <taxon>Cyprinidae</taxon>
        <taxon>Cyprininae</taxon>
        <taxon>Carassius</taxon>
    </lineage>
</organism>
<evidence type="ECO:0000313" key="3">
    <source>
        <dbReference type="Proteomes" id="UP000515129"/>
    </source>
</evidence>